<reference evidence="3" key="2">
    <citation type="submission" date="2016-11" db="EMBL/GenBank/DDBJ databases">
        <authorList>
            <person name="Varghese N."/>
            <person name="Submissions S."/>
        </authorList>
    </citation>
    <scope>NUCLEOTIDE SEQUENCE [LARGE SCALE GENOMIC DNA]</scope>
    <source>
        <strain evidence="3">DSM 19859</strain>
    </source>
</reference>
<dbReference type="PROSITE" id="PS51257">
    <property type="entry name" value="PROKAR_LIPOPROTEIN"/>
    <property type="match status" value="1"/>
</dbReference>
<gene>
    <name evidence="1" type="ORF">DSM01_2580</name>
    <name evidence="2" type="ORF">SAMN04487999_2865</name>
</gene>
<dbReference type="Proteomes" id="UP000290037">
    <property type="component" value="Unassembled WGS sequence"/>
</dbReference>
<proteinExistence type="predicted"/>
<evidence type="ECO:0000313" key="2">
    <source>
        <dbReference type="EMBL" id="SHI21386.1"/>
    </source>
</evidence>
<evidence type="ECO:0000313" key="1">
    <source>
        <dbReference type="EMBL" id="RXG28073.1"/>
    </source>
</evidence>
<dbReference type="OrthoDB" id="1448832at2"/>
<evidence type="ECO:0000313" key="3">
    <source>
        <dbReference type="Proteomes" id="UP000184240"/>
    </source>
</evidence>
<organism evidence="2 3">
    <name type="scientific">Leeuwenhoekiella palythoae</name>
    <dbReference type="NCBI Taxonomy" id="573501"/>
    <lineage>
        <taxon>Bacteria</taxon>
        <taxon>Pseudomonadati</taxon>
        <taxon>Bacteroidota</taxon>
        <taxon>Flavobacteriia</taxon>
        <taxon>Flavobacteriales</taxon>
        <taxon>Flavobacteriaceae</taxon>
        <taxon>Leeuwenhoekiella</taxon>
    </lineage>
</organism>
<dbReference type="AlphaFoldDB" id="A0A1M5ZAX6"/>
<dbReference type="STRING" id="573501.SAMN04487999_2865"/>
<protein>
    <submittedName>
        <fullName evidence="2">Uncharacterized protein</fullName>
    </submittedName>
</protein>
<sequence>MKLRFTHFLFLLTGLFLGCSEQVDFDQANEVSLTSTQDIDLVYFTLNQDTFVDGTGQLQQTGVVEAVKLDFLDDPFFQNHLIKIVFAFKMTNTFPQDLTAVIKFNDSAGVTRESIALEAAGSPDGTEVISEYEVVKEGAAIDNITNADNVLVEYYLNTEGSPIVGSLTFESKAAYTVEL</sequence>
<reference evidence="2" key="1">
    <citation type="submission" date="2016-11" db="EMBL/GenBank/DDBJ databases">
        <authorList>
            <person name="Jaros S."/>
            <person name="Januszkiewicz K."/>
            <person name="Wedrychowicz H."/>
        </authorList>
    </citation>
    <scope>NUCLEOTIDE SEQUENCE [LARGE SCALE GENOMIC DNA]</scope>
    <source>
        <strain evidence="2">DSM 19859</strain>
    </source>
</reference>
<reference evidence="1 4" key="3">
    <citation type="submission" date="2018-07" db="EMBL/GenBank/DDBJ databases">
        <title>Leeuwenhoekiella genomics.</title>
        <authorList>
            <person name="Tahon G."/>
            <person name="Willems A."/>
        </authorList>
    </citation>
    <scope>NUCLEOTIDE SEQUENCE [LARGE SCALE GENOMIC DNA]</scope>
    <source>
        <strain evidence="1 4">LMG 24856</strain>
    </source>
</reference>
<dbReference type="RefSeq" id="WP_072984123.1">
    <property type="nucleotide sequence ID" value="NZ_FQXT01000005.1"/>
</dbReference>
<dbReference type="EMBL" id="QOVN01000005">
    <property type="protein sequence ID" value="RXG28073.1"/>
    <property type="molecule type" value="Genomic_DNA"/>
</dbReference>
<keyword evidence="4" id="KW-1185">Reference proteome</keyword>
<name>A0A1M5ZAX6_9FLAO</name>
<accession>A0A1M5ZAX6</accession>
<evidence type="ECO:0000313" key="4">
    <source>
        <dbReference type="Proteomes" id="UP000290037"/>
    </source>
</evidence>
<dbReference type="Proteomes" id="UP000184240">
    <property type="component" value="Unassembled WGS sequence"/>
</dbReference>
<dbReference type="EMBL" id="FQXT01000005">
    <property type="protein sequence ID" value="SHI21386.1"/>
    <property type="molecule type" value="Genomic_DNA"/>
</dbReference>